<proteinExistence type="predicted"/>
<evidence type="ECO:0000256" key="1">
    <source>
        <dbReference type="SAM" id="MobiDB-lite"/>
    </source>
</evidence>
<gene>
    <name evidence="2" type="ORF">CVO96_07955</name>
</gene>
<name>A0A2K3V2B0_9DEIO</name>
<dbReference type="OrthoDB" id="52635at2"/>
<comment type="caution">
    <text evidence="2">The sequence shown here is derived from an EMBL/GenBank/DDBJ whole genome shotgun (WGS) entry which is preliminary data.</text>
</comment>
<dbReference type="EMBL" id="PPPD01000001">
    <property type="protein sequence ID" value="PNY82930.1"/>
    <property type="molecule type" value="Genomic_DNA"/>
</dbReference>
<evidence type="ECO:0000313" key="2">
    <source>
        <dbReference type="EMBL" id="PNY82930.1"/>
    </source>
</evidence>
<accession>A0A2K3V2B0</accession>
<dbReference type="Proteomes" id="UP000236379">
    <property type="component" value="Unassembled WGS sequence"/>
</dbReference>
<protein>
    <submittedName>
        <fullName evidence="2">Uncharacterized protein</fullName>
    </submittedName>
</protein>
<keyword evidence="3" id="KW-1185">Reference proteome</keyword>
<feature type="compositionally biased region" description="Low complexity" evidence="1">
    <location>
        <begin position="563"/>
        <end position="574"/>
    </location>
</feature>
<sequence>MLGDLVSPRALERILQDAAEARGTTPAELDGPALEDILKREVFKRLQLTVPAPLAKKRVSEVLDELMKATQERSVPSVSAASLGALEDGARRFSLYFDWPETQRLRSLLGIARQEEGQGRDVSALVQEGQDLIVQLERRLQESLVEQAQDLAEMRAAFTRVQGMGSREVRRLETLIGQIDEAQTQGTLLPGEVERARTLTFSLRKLLESSVVQTVSAPGGAPPPLDPEAQARVLALEQEHNAQQLLTLERDFAALLSARPELQARHAEVRAAQQAGGLDTEAVERWRGELKLGRDALLAEQRGEFAGLEQQLTPFTTSGELATGLRVLLDATRQTLELGNLATDSLRELRATQEALGEGGEGGTRLALQQELLDLERSARNVPAAQAELEPLLAQAQAQLSAGQEVDLSAPWALLERHMGAAAQERENLDLRADTVIREYDAVRHLAGETTQRLGRLADSLRAQRRLGSMSIQARTRYAQSLQDAEILLAEAHAEYRAAQEVTASFGQDALSGLLDVFDLGGGSEPAGLDVPSAPAAAAPLPTPAPAATSINDLLSGLSGFGAPASAPQAQESQPPLPAHSWLIQGGRMTAGQPDAALGTMTALLEQAQTLGLQRLDMADAAQVWSARRTAGGDWRLARAADWDALDTQSGAWLDGA</sequence>
<dbReference type="AlphaFoldDB" id="A0A2K3V2B0"/>
<reference evidence="2 3" key="1">
    <citation type="submission" date="2018-01" db="EMBL/GenBank/DDBJ databases">
        <title>Deinococcus koreensis sp. nov., a radiation-resistant bacterium isolated from river water.</title>
        <authorList>
            <person name="Choi A."/>
        </authorList>
    </citation>
    <scope>NUCLEOTIDE SEQUENCE [LARGE SCALE GENOMIC DNA]</scope>
    <source>
        <strain evidence="2 3">SJW1-2</strain>
    </source>
</reference>
<organism evidence="2 3">
    <name type="scientific">Deinococcus koreensis</name>
    <dbReference type="NCBI Taxonomy" id="2054903"/>
    <lineage>
        <taxon>Bacteria</taxon>
        <taxon>Thermotogati</taxon>
        <taxon>Deinococcota</taxon>
        <taxon>Deinococci</taxon>
        <taxon>Deinococcales</taxon>
        <taxon>Deinococcaceae</taxon>
        <taxon>Deinococcus</taxon>
    </lineage>
</organism>
<feature type="region of interest" description="Disordered" evidence="1">
    <location>
        <begin position="562"/>
        <end position="581"/>
    </location>
</feature>
<evidence type="ECO:0000313" key="3">
    <source>
        <dbReference type="Proteomes" id="UP000236379"/>
    </source>
</evidence>